<dbReference type="EMBL" id="FJOG01000002">
    <property type="protein sequence ID" value="CZR51461.1"/>
    <property type="molecule type" value="Genomic_DNA"/>
</dbReference>
<evidence type="ECO:0000313" key="11">
    <source>
        <dbReference type="Proteomes" id="UP000184330"/>
    </source>
</evidence>
<feature type="region of interest" description="Disordered" evidence="8">
    <location>
        <begin position="636"/>
        <end position="669"/>
    </location>
</feature>
<organism evidence="10 11">
    <name type="scientific">Phialocephala subalpina</name>
    <dbReference type="NCBI Taxonomy" id="576137"/>
    <lineage>
        <taxon>Eukaryota</taxon>
        <taxon>Fungi</taxon>
        <taxon>Dikarya</taxon>
        <taxon>Ascomycota</taxon>
        <taxon>Pezizomycotina</taxon>
        <taxon>Leotiomycetes</taxon>
        <taxon>Helotiales</taxon>
        <taxon>Mollisiaceae</taxon>
        <taxon>Phialocephala</taxon>
        <taxon>Phialocephala fortinii species complex</taxon>
    </lineage>
</organism>
<dbReference type="PROSITE" id="PS50048">
    <property type="entry name" value="ZN2_CY6_FUNGAL_2"/>
    <property type="match status" value="1"/>
</dbReference>
<evidence type="ECO:0000256" key="4">
    <source>
        <dbReference type="ARBA" id="ARBA00023015"/>
    </source>
</evidence>
<evidence type="ECO:0000256" key="8">
    <source>
        <dbReference type="SAM" id="MobiDB-lite"/>
    </source>
</evidence>
<sequence>MAPPNVPPRRIEPKVSPRTSSLSPPLESIPDEGSAATKRKCISSACMPCRKRRSKCDGKKPSCHGCDFVYHTTCYYDLDSDHRRKGALRRDIQQLKEGNEKRDVILEAIRKGSEAEVEDIIHLVRANPDEPYDSIAESIKRMSINPTKRLGEASTLEGELEEFSAGSPLIKADETRHYGHTSNLALIGSEDDLSLRAVDQFGTWTSVTNDVGLIQHLLSLYFTWSHPIYLLFSEDLFLHSLRNNRLEHCSPMLVNAVLALACNYSDRPDARLDMNDPTTLGNRFFTEAKRLLAEDDRSCLTTVQALGVMALQQAMNNQDSKGWKYTGQMMTMAIELGLHLTYNVKPNGQETAIEAEARRITLWGSYVTQTVWAVALGRIAFMPRTAIEVEKPPPSERLERKIWRPYGDPRFSPHELTGLEQPACRYTLLDQLSRLSEIVNDTVQMFYAPRDRITSRRLQLHHENFRLWYKDLPSDLAIRQDGRPTLPQVITLHIYYHSCIIQLFRPFLRVSFVQTTKPPRQICTEAAITISQLMELYFKTYSSRPAFFMIIHCAVSAAIIHLVNISSQNPLPIIAAQSADYLSDAIRILNGMYPNYPILIRHFSVIRSLISKWVPVIPNNVREALDAIDLPLPDSANNNNPALSPPQLVSGPHSSTTSDACPSPTPEVSGPCDPFAPEFTQMTPNLYEGTGKSNARPREFLWTPFPENPATVPVMLPDFTSNQSMDISRVLDSGVDGDWPQLNRDGFTMDGSEAFLGFDLVGNQSF</sequence>
<keyword evidence="7" id="KW-0539">Nucleus</keyword>
<dbReference type="SMART" id="SM00066">
    <property type="entry name" value="GAL4"/>
    <property type="match status" value="1"/>
</dbReference>
<evidence type="ECO:0000259" key="9">
    <source>
        <dbReference type="PROSITE" id="PS50048"/>
    </source>
</evidence>
<dbReference type="GO" id="GO:0000981">
    <property type="term" value="F:DNA-binding transcription factor activity, RNA polymerase II-specific"/>
    <property type="evidence" value="ECO:0007669"/>
    <property type="project" value="InterPro"/>
</dbReference>
<dbReference type="InterPro" id="IPR051615">
    <property type="entry name" value="Transcr_Regulatory_Elem"/>
</dbReference>
<keyword evidence="6" id="KW-0804">Transcription</keyword>
<evidence type="ECO:0000256" key="2">
    <source>
        <dbReference type="ARBA" id="ARBA00022723"/>
    </source>
</evidence>
<keyword evidence="11" id="KW-1185">Reference proteome</keyword>
<keyword evidence="2" id="KW-0479">Metal-binding</keyword>
<evidence type="ECO:0000313" key="10">
    <source>
        <dbReference type="EMBL" id="CZR51461.1"/>
    </source>
</evidence>
<dbReference type="PANTHER" id="PTHR31313:SF81">
    <property type="entry name" value="TY1 ENHANCER ACTIVATOR"/>
    <property type="match status" value="1"/>
</dbReference>
<dbReference type="Pfam" id="PF04082">
    <property type="entry name" value="Fungal_trans"/>
    <property type="match status" value="1"/>
</dbReference>
<dbReference type="CDD" id="cd00067">
    <property type="entry name" value="GAL4"/>
    <property type="match status" value="1"/>
</dbReference>
<dbReference type="Pfam" id="PF00172">
    <property type="entry name" value="Zn_clus"/>
    <property type="match status" value="1"/>
</dbReference>
<keyword evidence="4" id="KW-0805">Transcription regulation</keyword>
<reference evidence="10 11" key="1">
    <citation type="submission" date="2016-03" db="EMBL/GenBank/DDBJ databases">
        <authorList>
            <person name="Ploux O."/>
        </authorList>
    </citation>
    <scope>NUCLEOTIDE SEQUENCE [LARGE SCALE GENOMIC DNA]</scope>
    <source>
        <strain evidence="10 11">UAMH 11012</strain>
    </source>
</reference>
<dbReference type="Proteomes" id="UP000184330">
    <property type="component" value="Unassembled WGS sequence"/>
</dbReference>
<evidence type="ECO:0000256" key="1">
    <source>
        <dbReference type="ARBA" id="ARBA00004123"/>
    </source>
</evidence>
<dbReference type="STRING" id="576137.A0A1L7WFC0"/>
<name>A0A1L7WFC0_9HELO</name>
<dbReference type="AlphaFoldDB" id="A0A1L7WFC0"/>
<dbReference type="GO" id="GO:0008270">
    <property type="term" value="F:zinc ion binding"/>
    <property type="evidence" value="ECO:0007669"/>
    <property type="project" value="InterPro"/>
</dbReference>
<dbReference type="Gene3D" id="4.10.240.10">
    <property type="entry name" value="Zn(2)-C6 fungal-type DNA-binding domain"/>
    <property type="match status" value="1"/>
</dbReference>
<comment type="subcellular location">
    <subcellularLocation>
        <location evidence="1">Nucleus</location>
    </subcellularLocation>
</comment>
<proteinExistence type="predicted"/>
<dbReference type="InterPro" id="IPR001138">
    <property type="entry name" value="Zn2Cys6_DnaBD"/>
</dbReference>
<evidence type="ECO:0000256" key="3">
    <source>
        <dbReference type="ARBA" id="ARBA00022833"/>
    </source>
</evidence>
<dbReference type="PANTHER" id="PTHR31313">
    <property type="entry name" value="TY1 ENHANCER ACTIVATOR"/>
    <property type="match status" value="1"/>
</dbReference>
<evidence type="ECO:0000256" key="5">
    <source>
        <dbReference type="ARBA" id="ARBA00023125"/>
    </source>
</evidence>
<keyword evidence="3" id="KW-0862">Zinc</keyword>
<protein>
    <recommendedName>
        <fullName evidence="9">Zn(2)-C6 fungal-type domain-containing protein</fullName>
    </recommendedName>
</protein>
<dbReference type="GO" id="GO:0005634">
    <property type="term" value="C:nucleus"/>
    <property type="evidence" value="ECO:0007669"/>
    <property type="project" value="UniProtKB-SubCell"/>
</dbReference>
<accession>A0A1L7WFC0</accession>
<gene>
    <name evidence="10" type="ORF">PAC_01337</name>
</gene>
<keyword evidence="5" id="KW-0238">DNA-binding</keyword>
<feature type="region of interest" description="Disordered" evidence="8">
    <location>
        <begin position="1"/>
        <end position="34"/>
    </location>
</feature>
<dbReference type="InterPro" id="IPR007219">
    <property type="entry name" value="XnlR_reg_dom"/>
</dbReference>
<feature type="compositionally biased region" description="Low complexity" evidence="8">
    <location>
        <begin position="636"/>
        <end position="646"/>
    </location>
</feature>
<evidence type="ECO:0000256" key="7">
    <source>
        <dbReference type="ARBA" id="ARBA00023242"/>
    </source>
</evidence>
<dbReference type="GO" id="GO:0006351">
    <property type="term" value="P:DNA-templated transcription"/>
    <property type="evidence" value="ECO:0007669"/>
    <property type="project" value="InterPro"/>
</dbReference>
<dbReference type="GO" id="GO:0003677">
    <property type="term" value="F:DNA binding"/>
    <property type="evidence" value="ECO:0007669"/>
    <property type="project" value="UniProtKB-KW"/>
</dbReference>
<dbReference type="OrthoDB" id="2162761at2759"/>
<dbReference type="InterPro" id="IPR036864">
    <property type="entry name" value="Zn2-C6_fun-type_DNA-bd_sf"/>
</dbReference>
<evidence type="ECO:0000256" key="6">
    <source>
        <dbReference type="ARBA" id="ARBA00023163"/>
    </source>
</evidence>
<dbReference type="SUPFAM" id="SSF57701">
    <property type="entry name" value="Zn2/Cys6 DNA-binding domain"/>
    <property type="match status" value="1"/>
</dbReference>
<feature type="domain" description="Zn(2)-C6 fungal-type" evidence="9">
    <location>
        <begin position="45"/>
        <end position="76"/>
    </location>
</feature>
<dbReference type="CDD" id="cd12148">
    <property type="entry name" value="fungal_TF_MHR"/>
    <property type="match status" value="1"/>
</dbReference>